<keyword evidence="3" id="KW-1185">Reference proteome</keyword>
<accession>A0ABQ5ULG7</accession>
<organism evidence="2 3">
    <name type="scientific">Maritalea porphyrae</name>
    <dbReference type="NCBI Taxonomy" id="880732"/>
    <lineage>
        <taxon>Bacteria</taxon>
        <taxon>Pseudomonadati</taxon>
        <taxon>Pseudomonadota</taxon>
        <taxon>Alphaproteobacteria</taxon>
        <taxon>Hyphomicrobiales</taxon>
        <taxon>Devosiaceae</taxon>
        <taxon>Maritalea</taxon>
    </lineage>
</organism>
<name>A0ABQ5ULG7_9HYPH</name>
<dbReference type="Gene3D" id="3.30.110.170">
    <property type="entry name" value="Protein of unknown function (DUF541), domain 1"/>
    <property type="match status" value="1"/>
</dbReference>
<reference evidence="2" key="1">
    <citation type="journal article" date="2014" name="Int. J. Syst. Evol. Microbiol.">
        <title>Complete genome of a new Firmicutes species belonging to the dominant human colonic microbiota ('Ruminococcus bicirculans') reveals two chromosomes and a selective capacity to utilize plant glucans.</title>
        <authorList>
            <consortium name="NISC Comparative Sequencing Program"/>
            <person name="Wegmann U."/>
            <person name="Louis P."/>
            <person name="Goesmann A."/>
            <person name="Henrissat B."/>
            <person name="Duncan S.H."/>
            <person name="Flint H.J."/>
        </authorList>
    </citation>
    <scope>NUCLEOTIDE SEQUENCE</scope>
    <source>
        <strain evidence="2">NBRC 107169</strain>
    </source>
</reference>
<evidence type="ECO:0000256" key="1">
    <source>
        <dbReference type="SAM" id="SignalP"/>
    </source>
</evidence>
<sequence>MFKRVLPIPVALICALSSLPAIAQDHAQPATINISASGAATAAPDMATVTSGVVTQGETARQALSANNEAMSALIAVLEDAGIENRHIQTSGFSVQPNYVHSDKRDQNGYVLPPKINGYRVTNMVTVSVYDLDNLGIVLDKSVSVGANSINGVTFAVSDPGKLLDQARKEAMKEAIKNASIYADAANVELSRIINISENTGYSPPQFKNMARMEMMSADVVPMQAGEIDYSITVNVTWEISQ</sequence>
<dbReference type="Pfam" id="PF04402">
    <property type="entry name" value="SIMPL"/>
    <property type="match status" value="1"/>
</dbReference>
<proteinExistence type="predicted"/>
<dbReference type="RefSeq" id="WP_284361507.1">
    <property type="nucleotide sequence ID" value="NZ_BSNI01000001.1"/>
</dbReference>
<dbReference type="InterPro" id="IPR052022">
    <property type="entry name" value="26kDa_periplasmic_antigen"/>
</dbReference>
<dbReference type="Gene3D" id="3.30.70.2970">
    <property type="entry name" value="Protein of unknown function (DUF541), domain 2"/>
    <property type="match status" value="1"/>
</dbReference>
<feature type="signal peptide" evidence="1">
    <location>
        <begin position="1"/>
        <end position="23"/>
    </location>
</feature>
<dbReference type="InterPro" id="IPR007497">
    <property type="entry name" value="SIMPL/DUF541"/>
</dbReference>
<reference evidence="2" key="2">
    <citation type="submission" date="2023-01" db="EMBL/GenBank/DDBJ databases">
        <title>Draft genome sequence of Maritalea porphyrae strain NBRC 107169.</title>
        <authorList>
            <person name="Sun Q."/>
            <person name="Mori K."/>
        </authorList>
    </citation>
    <scope>NUCLEOTIDE SEQUENCE</scope>
    <source>
        <strain evidence="2">NBRC 107169</strain>
    </source>
</reference>
<dbReference type="Proteomes" id="UP001161405">
    <property type="component" value="Unassembled WGS sequence"/>
</dbReference>
<gene>
    <name evidence="2" type="ORF">GCM10007879_03740</name>
</gene>
<dbReference type="PANTHER" id="PTHR34387">
    <property type="entry name" value="SLR1258 PROTEIN"/>
    <property type="match status" value="1"/>
</dbReference>
<protein>
    <submittedName>
        <fullName evidence="2">Outer membrane protein</fullName>
    </submittedName>
</protein>
<dbReference type="EMBL" id="BSNI01000001">
    <property type="protein sequence ID" value="GLQ16125.1"/>
    <property type="molecule type" value="Genomic_DNA"/>
</dbReference>
<keyword evidence="1" id="KW-0732">Signal</keyword>
<evidence type="ECO:0000313" key="2">
    <source>
        <dbReference type="EMBL" id="GLQ16125.1"/>
    </source>
</evidence>
<comment type="caution">
    <text evidence="2">The sequence shown here is derived from an EMBL/GenBank/DDBJ whole genome shotgun (WGS) entry which is preliminary data.</text>
</comment>
<feature type="chain" id="PRO_5047479842" evidence="1">
    <location>
        <begin position="24"/>
        <end position="242"/>
    </location>
</feature>
<evidence type="ECO:0000313" key="3">
    <source>
        <dbReference type="Proteomes" id="UP001161405"/>
    </source>
</evidence>
<dbReference type="PANTHER" id="PTHR34387:SF1">
    <property type="entry name" value="PERIPLASMIC IMMUNOGENIC PROTEIN"/>
    <property type="match status" value="1"/>
</dbReference>